<comment type="subcellular location">
    <subcellularLocation>
        <location evidence="1">Nucleus</location>
    </subcellularLocation>
</comment>
<feature type="domain" description="Myb-like" evidence="7">
    <location>
        <begin position="9"/>
        <end position="44"/>
    </location>
</feature>
<dbReference type="PANTHER" id="PTHR48000">
    <property type="entry name" value="OS09G0431300 PROTEIN"/>
    <property type="match status" value="1"/>
</dbReference>
<dbReference type="EMBL" id="BJWL01000003">
    <property type="protein sequence ID" value="GFY83993.1"/>
    <property type="molecule type" value="Genomic_DNA"/>
</dbReference>
<evidence type="ECO:0000256" key="1">
    <source>
        <dbReference type="ARBA" id="ARBA00004123"/>
    </source>
</evidence>
<evidence type="ECO:0000256" key="4">
    <source>
        <dbReference type="ARBA" id="ARBA00023125"/>
    </source>
</evidence>
<dbReference type="CDD" id="cd00167">
    <property type="entry name" value="SANT"/>
    <property type="match status" value="1"/>
</dbReference>
<dbReference type="AlphaFoldDB" id="A0A7J0EC00"/>
<dbReference type="Gene3D" id="1.10.10.60">
    <property type="entry name" value="Homeodomain-like"/>
    <property type="match status" value="1"/>
</dbReference>
<evidence type="ECO:0000256" key="5">
    <source>
        <dbReference type="ARBA" id="ARBA00023163"/>
    </source>
</evidence>
<evidence type="ECO:0000256" key="2">
    <source>
        <dbReference type="ARBA" id="ARBA00022737"/>
    </source>
</evidence>
<comment type="caution">
    <text evidence="9">The sequence shown here is derived from an EMBL/GenBank/DDBJ whole genome shotgun (WGS) entry which is preliminary data.</text>
</comment>
<proteinExistence type="predicted"/>
<evidence type="ECO:0000256" key="6">
    <source>
        <dbReference type="ARBA" id="ARBA00023242"/>
    </source>
</evidence>
<dbReference type="PROSITE" id="PS50090">
    <property type="entry name" value="MYB_LIKE"/>
    <property type="match status" value="1"/>
</dbReference>
<protein>
    <submittedName>
        <fullName evidence="9">Duplicated homeodomain-like superfamily protein</fullName>
    </submittedName>
</protein>
<dbReference type="OrthoDB" id="2143914at2759"/>
<keyword evidence="4 9" id="KW-0238">DNA-binding</keyword>
<keyword evidence="9" id="KW-0371">Homeobox</keyword>
<dbReference type="Pfam" id="PF00249">
    <property type="entry name" value="Myb_DNA-binding"/>
    <property type="match status" value="1"/>
</dbReference>
<evidence type="ECO:0000259" key="7">
    <source>
        <dbReference type="PROSITE" id="PS50090"/>
    </source>
</evidence>
<dbReference type="InterPro" id="IPR001005">
    <property type="entry name" value="SANT/Myb"/>
</dbReference>
<feature type="domain" description="HTH myb-type" evidence="8">
    <location>
        <begin position="9"/>
        <end position="35"/>
    </location>
</feature>
<dbReference type="GO" id="GO:0003677">
    <property type="term" value="F:DNA binding"/>
    <property type="evidence" value="ECO:0007669"/>
    <property type="project" value="UniProtKB-KW"/>
</dbReference>
<keyword evidence="5" id="KW-0804">Transcription</keyword>
<dbReference type="Proteomes" id="UP000585474">
    <property type="component" value="Unassembled WGS sequence"/>
</dbReference>
<name>A0A7J0EC00_9ERIC</name>
<accession>A0A7J0EC00</accession>
<dbReference type="SUPFAM" id="SSF46689">
    <property type="entry name" value="Homeodomain-like"/>
    <property type="match status" value="1"/>
</dbReference>
<dbReference type="PROSITE" id="PS51294">
    <property type="entry name" value="HTH_MYB"/>
    <property type="match status" value="1"/>
</dbReference>
<keyword evidence="10" id="KW-1185">Reference proteome</keyword>
<evidence type="ECO:0000313" key="10">
    <source>
        <dbReference type="Proteomes" id="UP000585474"/>
    </source>
</evidence>
<organism evidence="9 10">
    <name type="scientific">Actinidia rufa</name>
    <dbReference type="NCBI Taxonomy" id="165716"/>
    <lineage>
        <taxon>Eukaryota</taxon>
        <taxon>Viridiplantae</taxon>
        <taxon>Streptophyta</taxon>
        <taxon>Embryophyta</taxon>
        <taxon>Tracheophyta</taxon>
        <taxon>Spermatophyta</taxon>
        <taxon>Magnoliopsida</taxon>
        <taxon>eudicotyledons</taxon>
        <taxon>Gunneridae</taxon>
        <taxon>Pentapetalae</taxon>
        <taxon>asterids</taxon>
        <taxon>Ericales</taxon>
        <taxon>Actinidiaceae</taxon>
        <taxon>Actinidia</taxon>
    </lineage>
</organism>
<dbReference type="GO" id="GO:0005634">
    <property type="term" value="C:nucleus"/>
    <property type="evidence" value="ECO:0007669"/>
    <property type="project" value="UniProtKB-SubCell"/>
</dbReference>
<sequence length="176" mass="19235">MGKAPCCDKANVKRGPWSPEEDAKLKDYIEKHGTGGNWIALPQKAGYEPISIPSNLLNCSSNICGSQEGYVGPMHQYQVKESNILMFGGDQGSCSSSDGSCSNNQISHGREMGQSCLYNGVFDEENHKLMVSSGGNVDGYYEKPNGFYGETEDYNSLEEIKQLVSTNICNNFNYCG</sequence>
<dbReference type="InterPro" id="IPR017930">
    <property type="entry name" value="Myb_dom"/>
</dbReference>
<keyword evidence="3" id="KW-0805">Transcription regulation</keyword>
<dbReference type="InterPro" id="IPR009057">
    <property type="entry name" value="Homeodomain-like_sf"/>
</dbReference>
<evidence type="ECO:0000259" key="8">
    <source>
        <dbReference type="PROSITE" id="PS51294"/>
    </source>
</evidence>
<dbReference type="PANTHER" id="PTHR48000:SF67">
    <property type="entry name" value="MYB-LIKE DNA-BINDING DOMAIN CONTAINING PROTEIN, EXPRESSED"/>
    <property type="match status" value="1"/>
</dbReference>
<gene>
    <name evidence="9" type="ORF">Acr_03g0007670</name>
</gene>
<reference evidence="9 10" key="1">
    <citation type="submission" date="2019-07" db="EMBL/GenBank/DDBJ databases">
        <title>De Novo Assembly of kiwifruit Actinidia rufa.</title>
        <authorList>
            <person name="Sugita-Konishi S."/>
            <person name="Sato K."/>
            <person name="Mori E."/>
            <person name="Abe Y."/>
            <person name="Kisaki G."/>
            <person name="Hamano K."/>
            <person name="Suezawa K."/>
            <person name="Otani M."/>
            <person name="Fukuda T."/>
            <person name="Manabe T."/>
            <person name="Gomi K."/>
            <person name="Tabuchi M."/>
            <person name="Akimitsu K."/>
            <person name="Kataoka I."/>
        </authorList>
    </citation>
    <scope>NUCLEOTIDE SEQUENCE [LARGE SCALE GENOMIC DNA]</scope>
    <source>
        <strain evidence="10">cv. Fuchu</strain>
    </source>
</reference>
<keyword evidence="2" id="KW-0677">Repeat</keyword>
<evidence type="ECO:0000256" key="3">
    <source>
        <dbReference type="ARBA" id="ARBA00023015"/>
    </source>
</evidence>
<evidence type="ECO:0000313" key="9">
    <source>
        <dbReference type="EMBL" id="GFY83993.1"/>
    </source>
</evidence>
<keyword evidence="6" id="KW-0539">Nucleus</keyword>